<name>X0WGJ9_9ZZZZ</name>
<dbReference type="AlphaFoldDB" id="X0WGJ9"/>
<reference evidence="1" key="1">
    <citation type="journal article" date="2014" name="Front. Microbiol.">
        <title>High frequency of phylogenetically diverse reductive dehalogenase-homologous genes in deep subseafloor sedimentary metagenomes.</title>
        <authorList>
            <person name="Kawai M."/>
            <person name="Futagami T."/>
            <person name="Toyoda A."/>
            <person name="Takaki Y."/>
            <person name="Nishi S."/>
            <person name="Hori S."/>
            <person name="Arai W."/>
            <person name="Tsubouchi T."/>
            <person name="Morono Y."/>
            <person name="Uchiyama I."/>
            <person name="Ito T."/>
            <person name="Fujiyama A."/>
            <person name="Inagaki F."/>
            <person name="Takami H."/>
        </authorList>
    </citation>
    <scope>NUCLEOTIDE SEQUENCE</scope>
    <source>
        <strain evidence="1">Expedition CK06-06</strain>
    </source>
</reference>
<evidence type="ECO:0000313" key="1">
    <source>
        <dbReference type="EMBL" id="GAG22322.1"/>
    </source>
</evidence>
<dbReference type="EMBL" id="BARS01037089">
    <property type="protein sequence ID" value="GAG22322.1"/>
    <property type="molecule type" value="Genomic_DNA"/>
</dbReference>
<sequence>MQFTTLHLEILTWLFNKTYPDTSNDVYALKHDANMEANKLISFYIDWYG</sequence>
<gene>
    <name evidence="1" type="ORF">S01H1_56910</name>
</gene>
<feature type="non-terminal residue" evidence="1">
    <location>
        <position position="49"/>
    </location>
</feature>
<organism evidence="1">
    <name type="scientific">marine sediment metagenome</name>
    <dbReference type="NCBI Taxonomy" id="412755"/>
    <lineage>
        <taxon>unclassified sequences</taxon>
        <taxon>metagenomes</taxon>
        <taxon>ecological metagenomes</taxon>
    </lineage>
</organism>
<proteinExistence type="predicted"/>
<comment type="caution">
    <text evidence="1">The sequence shown here is derived from an EMBL/GenBank/DDBJ whole genome shotgun (WGS) entry which is preliminary data.</text>
</comment>
<accession>X0WGJ9</accession>
<protein>
    <submittedName>
        <fullName evidence="1">Uncharacterized protein</fullName>
    </submittedName>
</protein>